<protein>
    <submittedName>
        <fullName evidence="2">Uncharacterized protein</fullName>
    </submittedName>
</protein>
<feature type="region of interest" description="Disordered" evidence="1">
    <location>
        <begin position="48"/>
        <end position="105"/>
    </location>
</feature>
<organism evidence="2 3">
    <name type="scientific">Platanthera guangdongensis</name>
    <dbReference type="NCBI Taxonomy" id="2320717"/>
    <lineage>
        <taxon>Eukaryota</taxon>
        <taxon>Viridiplantae</taxon>
        <taxon>Streptophyta</taxon>
        <taxon>Embryophyta</taxon>
        <taxon>Tracheophyta</taxon>
        <taxon>Spermatophyta</taxon>
        <taxon>Magnoliopsida</taxon>
        <taxon>Liliopsida</taxon>
        <taxon>Asparagales</taxon>
        <taxon>Orchidaceae</taxon>
        <taxon>Orchidoideae</taxon>
        <taxon>Orchideae</taxon>
        <taxon>Orchidinae</taxon>
        <taxon>Platanthera</taxon>
    </lineage>
</organism>
<name>A0ABR2LCH2_9ASPA</name>
<evidence type="ECO:0000256" key="1">
    <source>
        <dbReference type="SAM" id="MobiDB-lite"/>
    </source>
</evidence>
<dbReference type="EMBL" id="JBBWWR010000021">
    <property type="protein sequence ID" value="KAK8937776.1"/>
    <property type="molecule type" value="Genomic_DNA"/>
</dbReference>
<gene>
    <name evidence="2" type="ORF">KSP40_PGU006825</name>
</gene>
<feature type="region of interest" description="Disordered" evidence="1">
    <location>
        <begin position="1"/>
        <end position="20"/>
    </location>
</feature>
<evidence type="ECO:0000313" key="2">
    <source>
        <dbReference type="EMBL" id="KAK8937776.1"/>
    </source>
</evidence>
<feature type="compositionally biased region" description="Low complexity" evidence="1">
    <location>
        <begin position="77"/>
        <end position="87"/>
    </location>
</feature>
<keyword evidence="3" id="KW-1185">Reference proteome</keyword>
<feature type="compositionally biased region" description="Polar residues" evidence="1">
    <location>
        <begin position="53"/>
        <end position="62"/>
    </location>
</feature>
<comment type="caution">
    <text evidence="2">The sequence shown here is derived from an EMBL/GenBank/DDBJ whole genome shotgun (WGS) entry which is preliminary data.</text>
</comment>
<sequence length="105" mass="11445">MLGQLQTPTPAAPPPRTSDMHRHLRVNLLCMQLQLNNNHHLELLQLHSPGHHFNSSGQQLPSADNLHTARAPPPPSSASSTSSIQPACRVSNPHKQRHPADEAPS</sequence>
<accession>A0ABR2LCH2</accession>
<proteinExistence type="predicted"/>
<reference evidence="2 3" key="1">
    <citation type="journal article" date="2022" name="Nat. Plants">
        <title>Genomes of leafy and leafless Platanthera orchids illuminate the evolution of mycoheterotrophy.</title>
        <authorList>
            <person name="Li M.H."/>
            <person name="Liu K.W."/>
            <person name="Li Z."/>
            <person name="Lu H.C."/>
            <person name="Ye Q.L."/>
            <person name="Zhang D."/>
            <person name="Wang J.Y."/>
            <person name="Li Y.F."/>
            <person name="Zhong Z.M."/>
            <person name="Liu X."/>
            <person name="Yu X."/>
            <person name="Liu D.K."/>
            <person name="Tu X.D."/>
            <person name="Liu B."/>
            <person name="Hao Y."/>
            <person name="Liao X.Y."/>
            <person name="Jiang Y.T."/>
            <person name="Sun W.H."/>
            <person name="Chen J."/>
            <person name="Chen Y.Q."/>
            <person name="Ai Y."/>
            <person name="Zhai J.W."/>
            <person name="Wu S.S."/>
            <person name="Zhou Z."/>
            <person name="Hsiao Y.Y."/>
            <person name="Wu W.L."/>
            <person name="Chen Y.Y."/>
            <person name="Lin Y.F."/>
            <person name="Hsu J.L."/>
            <person name="Li C.Y."/>
            <person name="Wang Z.W."/>
            <person name="Zhao X."/>
            <person name="Zhong W.Y."/>
            <person name="Ma X.K."/>
            <person name="Ma L."/>
            <person name="Huang J."/>
            <person name="Chen G.Z."/>
            <person name="Huang M.Z."/>
            <person name="Huang L."/>
            <person name="Peng D.H."/>
            <person name="Luo Y.B."/>
            <person name="Zou S.Q."/>
            <person name="Chen S.P."/>
            <person name="Lan S."/>
            <person name="Tsai W.C."/>
            <person name="Van de Peer Y."/>
            <person name="Liu Z.J."/>
        </authorList>
    </citation>
    <scope>NUCLEOTIDE SEQUENCE [LARGE SCALE GENOMIC DNA]</scope>
    <source>
        <strain evidence="2">Lor288</strain>
    </source>
</reference>
<evidence type="ECO:0000313" key="3">
    <source>
        <dbReference type="Proteomes" id="UP001412067"/>
    </source>
</evidence>
<dbReference type="Proteomes" id="UP001412067">
    <property type="component" value="Unassembled WGS sequence"/>
</dbReference>